<dbReference type="PANTHER" id="PTHR10824">
    <property type="entry name" value="ACYL-COENZYME A THIOESTERASE-RELATED"/>
    <property type="match status" value="1"/>
</dbReference>
<comment type="caution">
    <text evidence="3">The sequence shown here is derived from an EMBL/GenBank/DDBJ whole genome shotgun (WGS) entry which is preliminary data.</text>
</comment>
<keyword evidence="4" id="KW-1185">Reference proteome</keyword>
<feature type="domain" description="BAAT/Acyl-CoA thioester hydrolase C-terminal" evidence="2">
    <location>
        <begin position="133"/>
        <end position="205"/>
    </location>
</feature>
<dbReference type="EMBL" id="AKHW03004924">
    <property type="protein sequence ID" value="KYO28445.1"/>
    <property type="molecule type" value="Genomic_DNA"/>
</dbReference>
<dbReference type="AlphaFoldDB" id="A0A151MVC9"/>
<evidence type="ECO:0000259" key="2">
    <source>
        <dbReference type="Pfam" id="PF08840"/>
    </source>
</evidence>
<dbReference type="Gene3D" id="3.40.50.1820">
    <property type="entry name" value="alpha/beta hydrolase"/>
    <property type="match status" value="1"/>
</dbReference>
<dbReference type="InterPro" id="IPR042490">
    <property type="entry name" value="Thio_Ohase/BAAT_N"/>
</dbReference>
<dbReference type="Pfam" id="PF04775">
    <property type="entry name" value="Bile_Hydr_Trans"/>
    <property type="match status" value="1"/>
</dbReference>
<gene>
    <name evidence="3" type="ORF">Y1Q_0016022</name>
</gene>
<dbReference type="SUPFAM" id="SSF53474">
    <property type="entry name" value="alpha/beta-Hydrolases"/>
    <property type="match status" value="1"/>
</dbReference>
<reference evidence="3 4" key="1">
    <citation type="journal article" date="2012" name="Genome Biol.">
        <title>Sequencing three crocodilian genomes to illuminate the evolution of archosaurs and amniotes.</title>
        <authorList>
            <person name="St John J.A."/>
            <person name="Braun E.L."/>
            <person name="Isberg S.R."/>
            <person name="Miles L.G."/>
            <person name="Chong A.Y."/>
            <person name="Gongora J."/>
            <person name="Dalzell P."/>
            <person name="Moran C."/>
            <person name="Bed'hom B."/>
            <person name="Abzhanov A."/>
            <person name="Burgess S.C."/>
            <person name="Cooksey A.M."/>
            <person name="Castoe T.A."/>
            <person name="Crawford N.G."/>
            <person name="Densmore L.D."/>
            <person name="Drew J.C."/>
            <person name="Edwards S.V."/>
            <person name="Faircloth B.C."/>
            <person name="Fujita M.K."/>
            <person name="Greenwold M.J."/>
            <person name="Hoffmann F.G."/>
            <person name="Howard J.M."/>
            <person name="Iguchi T."/>
            <person name="Janes D.E."/>
            <person name="Khan S.Y."/>
            <person name="Kohno S."/>
            <person name="de Koning A.J."/>
            <person name="Lance S.L."/>
            <person name="McCarthy F.M."/>
            <person name="McCormack J.E."/>
            <person name="Merchant M.E."/>
            <person name="Peterson D.G."/>
            <person name="Pollock D.D."/>
            <person name="Pourmand N."/>
            <person name="Raney B.J."/>
            <person name="Roessler K.A."/>
            <person name="Sanford J.R."/>
            <person name="Sawyer R.H."/>
            <person name="Schmidt C.J."/>
            <person name="Triplett E.W."/>
            <person name="Tuberville T.D."/>
            <person name="Venegas-Anaya M."/>
            <person name="Howard J.T."/>
            <person name="Jarvis E.D."/>
            <person name="Guillette L.J.Jr."/>
            <person name="Glenn T.C."/>
            <person name="Green R.E."/>
            <person name="Ray D.A."/>
        </authorList>
    </citation>
    <scope>NUCLEOTIDE SEQUENCE [LARGE SCALE GENOMIC DNA]</scope>
    <source>
        <strain evidence="3">KSC_2009_1</strain>
    </source>
</reference>
<organism evidence="3 4">
    <name type="scientific">Alligator mississippiensis</name>
    <name type="common">American alligator</name>
    <dbReference type="NCBI Taxonomy" id="8496"/>
    <lineage>
        <taxon>Eukaryota</taxon>
        <taxon>Metazoa</taxon>
        <taxon>Chordata</taxon>
        <taxon>Craniata</taxon>
        <taxon>Vertebrata</taxon>
        <taxon>Euteleostomi</taxon>
        <taxon>Archelosauria</taxon>
        <taxon>Archosauria</taxon>
        <taxon>Crocodylia</taxon>
        <taxon>Alligatoridae</taxon>
        <taxon>Alligatorinae</taxon>
        <taxon>Alligator</taxon>
    </lineage>
</organism>
<evidence type="ECO:0000313" key="3">
    <source>
        <dbReference type="EMBL" id="KYO28445.1"/>
    </source>
</evidence>
<evidence type="ECO:0000259" key="1">
    <source>
        <dbReference type="Pfam" id="PF04775"/>
    </source>
</evidence>
<proteinExistence type="predicted"/>
<dbReference type="GO" id="GO:0006637">
    <property type="term" value="P:acyl-CoA metabolic process"/>
    <property type="evidence" value="ECO:0007669"/>
    <property type="project" value="TreeGrafter"/>
</dbReference>
<dbReference type="GO" id="GO:0047617">
    <property type="term" value="F:fatty acyl-CoA hydrolase activity"/>
    <property type="evidence" value="ECO:0007669"/>
    <property type="project" value="TreeGrafter"/>
</dbReference>
<dbReference type="Pfam" id="PF08840">
    <property type="entry name" value="BAAT_C"/>
    <property type="match status" value="1"/>
</dbReference>
<dbReference type="InterPro" id="IPR014940">
    <property type="entry name" value="BAAT_C"/>
</dbReference>
<evidence type="ECO:0000313" key="4">
    <source>
        <dbReference type="Proteomes" id="UP000050525"/>
    </source>
</evidence>
<dbReference type="InterPro" id="IPR006862">
    <property type="entry name" value="Thio_Ohase/aa_AcTrfase"/>
</dbReference>
<dbReference type="Gene3D" id="2.60.40.2240">
    <property type="entry name" value="Acyl-CoA thioester hydrolase/BAAT N-terminal domain"/>
    <property type="match status" value="1"/>
</dbReference>
<accession>A0A151MVC9</accession>
<dbReference type="GO" id="GO:0006631">
    <property type="term" value="P:fatty acid metabolic process"/>
    <property type="evidence" value="ECO:0007669"/>
    <property type="project" value="TreeGrafter"/>
</dbReference>
<dbReference type="Proteomes" id="UP000050525">
    <property type="component" value="Unassembled WGS sequence"/>
</dbReference>
<dbReference type="STRING" id="8496.A0A151MVC9"/>
<name>A0A151MVC9_ALLMI</name>
<dbReference type="PANTHER" id="PTHR10824:SF39">
    <property type="entry name" value="DYNEIN AXONEMAL LIGHT CHAIN 1"/>
    <property type="match status" value="1"/>
</dbReference>
<feature type="domain" description="Acyl-CoA thioester hydrolase/bile acid-CoA amino acid N-acetyltransferase" evidence="1">
    <location>
        <begin position="1"/>
        <end position="69"/>
    </location>
</feature>
<dbReference type="InterPro" id="IPR029058">
    <property type="entry name" value="AB_hydrolase_fold"/>
</dbReference>
<sequence>MGLFWSLAPAALEPPYRRLVPRGLRPLCVDLLLHDGHSPAGALPGPLLARARLERCFTAPGVRRVRLKEGRVRGSLFLPAGDGPFPGVIDMFGDEGGLTEYRASLLANRGFAALSLPYFDFEDLPRVMKDLNFQYFEEAVRFLQHHPKVKGPGIGVIGTGKGAELAFSMITYLPEVVAAVCISGCSFHTVTDLHYGSDSAVLTQANSHRISSRTLTK</sequence>
<protein>
    <submittedName>
        <fullName evidence="3">Acyl-coenzyme A thioesterase 5-like</fullName>
    </submittedName>
</protein>
<dbReference type="eggNOG" id="ENOG502QQ8Z">
    <property type="taxonomic scope" value="Eukaryota"/>
</dbReference>